<sequence>MKSTPNVSNTPIPPMDFLSSTLGSEVGATLLSEEEEEEEEERYAVVSKNLFDYTPAHSTENLEDSGKASHQSRMDSSGLSDHSAQNTHSLNHQRAPVSSHKPTEKLGTLPRRRDANTDAAAKALHSVGSRLNSSWNSASPDPSEECMVTVSTLERQHMGPWGGTGASGRGTLGRGSHKRPSDQPMNGLPPNSTERREHCRVLMKYVGLKSLAALGHTACLWRGELLSHLLSLTDGDRSAQRHRETEL</sequence>
<dbReference type="AlphaFoldDB" id="A0AAW0PD19"/>
<feature type="region of interest" description="Disordered" evidence="1">
    <location>
        <begin position="1"/>
        <end position="113"/>
    </location>
</feature>
<protein>
    <submittedName>
        <fullName evidence="2">Uncharacterized protein</fullName>
    </submittedName>
</protein>
<reference evidence="3" key="1">
    <citation type="submission" date="2024-04" db="EMBL/GenBank/DDBJ databases">
        <title>Salinicola lusitanus LLJ914,a marine bacterium isolated from the Okinawa Trough.</title>
        <authorList>
            <person name="Li J."/>
        </authorList>
    </citation>
    <scope>NUCLEOTIDE SEQUENCE [LARGE SCALE GENOMIC DNA]</scope>
</reference>
<accession>A0AAW0PD19</accession>
<dbReference type="Proteomes" id="UP001460270">
    <property type="component" value="Unassembled WGS sequence"/>
</dbReference>
<feature type="region of interest" description="Disordered" evidence="1">
    <location>
        <begin position="124"/>
        <end position="143"/>
    </location>
</feature>
<proteinExistence type="predicted"/>
<organism evidence="2 3">
    <name type="scientific">Mugilogobius chulae</name>
    <name type="common">yellowstripe goby</name>
    <dbReference type="NCBI Taxonomy" id="88201"/>
    <lineage>
        <taxon>Eukaryota</taxon>
        <taxon>Metazoa</taxon>
        <taxon>Chordata</taxon>
        <taxon>Craniata</taxon>
        <taxon>Vertebrata</taxon>
        <taxon>Euteleostomi</taxon>
        <taxon>Actinopterygii</taxon>
        <taxon>Neopterygii</taxon>
        <taxon>Teleostei</taxon>
        <taxon>Neoteleostei</taxon>
        <taxon>Acanthomorphata</taxon>
        <taxon>Gobiaria</taxon>
        <taxon>Gobiiformes</taxon>
        <taxon>Gobioidei</taxon>
        <taxon>Gobiidae</taxon>
        <taxon>Gobionellinae</taxon>
        <taxon>Mugilogobius</taxon>
    </lineage>
</organism>
<keyword evidence="3" id="KW-1185">Reference proteome</keyword>
<evidence type="ECO:0000313" key="2">
    <source>
        <dbReference type="EMBL" id="KAK7925081.1"/>
    </source>
</evidence>
<feature type="region of interest" description="Disordered" evidence="1">
    <location>
        <begin position="156"/>
        <end position="195"/>
    </location>
</feature>
<feature type="compositionally biased region" description="Polar residues" evidence="1">
    <location>
        <begin position="1"/>
        <end position="10"/>
    </location>
</feature>
<evidence type="ECO:0000256" key="1">
    <source>
        <dbReference type="SAM" id="MobiDB-lite"/>
    </source>
</evidence>
<feature type="compositionally biased region" description="Acidic residues" evidence="1">
    <location>
        <begin position="32"/>
        <end position="41"/>
    </location>
</feature>
<feature type="compositionally biased region" description="Polar residues" evidence="1">
    <location>
        <begin position="129"/>
        <end position="140"/>
    </location>
</feature>
<name>A0AAW0PD19_9GOBI</name>
<gene>
    <name evidence="2" type="ORF">WMY93_007391</name>
</gene>
<comment type="caution">
    <text evidence="2">The sequence shown here is derived from an EMBL/GenBank/DDBJ whole genome shotgun (WGS) entry which is preliminary data.</text>
</comment>
<dbReference type="EMBL" id="JBBPFD010000005">
    <property type="protein sequence ID" value="KAK7925081.1"/>
    <property type="molecule type" value="Genomic_DNA"/>
</dbReference>
<feature type="compositionally biased region" description="Polar residues" evidence="1">
    <location>
        <begin position="68"/>
        <end position="92"/>
    </location>
</feature>
<feature type="compositionally biased region" description="Gly residues" evidence="1">
    <location>
        <begin position="160"/>
        <end position="173"/>
    </location>
</feature>
<evidence type="ECO:0000313" key="3">
    <source>
        <dbReference type="Proteomes" id="UP001460270"/>
    </source>
</evidence>